<feature type="transmembrane region" description="Helical" evidence="5">
    <location>
        <begin position="302"/>
        <end position="322"/>
    </location>
</feature>
<comment type="caution">
    <text evidence="7">The sequence shown here is derived from an EMBL/GenBank/DDBJ whole genome shotgun (WGS) entry which is preliminary data.</text>
</comment>
<dbReference type="EMBL" id="CAJNJA010021742">
    <property type="protein sequence ID" value="CAE7481094.1"/>
    <property type="molecule type" value="Genomic_DNA"/>
</dbReference>
<keyword evidence="2 5" id="KW-0812">Transmembrane</keyword>
<accession>A0A812SFJ6</accession>
<evidence type="ECO:0000256" key="4">
    <source>
        <dbReference type="ARBA" id="ARBA00023136"/>
    </source>
</evidence>
<dbReference type="OrthoDB" id="288203at2759"/>
<feature type="transmembrane region" description="Helical" evidence="5">
    <location>
        <begin position="125"/>
        <end position="145"/>
    </location>
</feature>
<dbReference type="GO" id="GO:0016020">
    <property type="term" value="C:membrane"/>
    <property type="evidence" value="ECO:0007669"/>
    <property type="project" value="UniProtKB-SubCell"/>
</dbReference>
<feature type="domain" description="SLC26A/SulP transporter" evidence="6">
    <location>
        <begin position="46"/>
        <end position="378"/>
    </location>
</feature>
<feature type="non-terminal residue" evidence="7">
    <location>
        <position position="1"/>
    </location>
</feature>
<keyword evidence="8" id="KW-1185">Reference proteome</keyword>
<feature type="transmembrane region" description="Helical" evidence="5">
    <location>
        <begin position="157"/>
        <end position="177"/>
    </location>
</feature>
<keyword evidence="3 5" id="KW-1133">Transmembrane helix</keyword>
<sequence>MNVSPKGAGYKALSADEGGGGKTWTEVLLARLPILSWLPSYDKSFFLPDVTGGLTLGTMCLAQTLAHATIATTNPIQGPHTALLPPVVYALLGTSKHGSVSSGAMVAMIIANVLQPFPEEHHTELASLLALVAGISQILMGMFDLASAVRFLSQPTLSGFITGGAVLIIVSQLRNFFGYTDFPHESGPFGKVWACLCMLDQANWANVSLCSTLILFLVCSKGLKKVAKTKSKLSSFWAMVGYMVQVKEIIVVVAGIVFVKVTQKGAVAAVPIVGHIPRGLPPCQLPWNFDATRKLLEGPSDVLHGFLFSGFVLAFSAFLTSYSSFKRQAIACDYALDARQELFALGASGVVSSFFGAFPPSGSLSRTGLAVQLGVQTQ</sequence>
<evidence type="ECO:0000256" key="2">
    <source>
        <dbReference type="ARBA" id="ARBA00022692"/>
    </source>
</evidence>
<organism evidence="7 8">
    <name type="scientific">Symbiodinium necroappetens</name>
    <dbReference type="NCBI Taxonomy" id="1628268"/>
    <lineage>
        <taxon>Eukaryota</taxon>
        <taxon>Sar</taxon>
        <taxon>Alveolata</taxon>
        <taxon>Dinophyceae</taxon>
        <taxon>Suessiales</taxon>
        <taxon>Symbiodiniaceae</taxon>
        <taxon>Symbiodinium</taxon>
    </lineage>
</organism>
<dbReference type="PANTHER" id="PTHR11814">
    <property type="entry name" value="SULFATE TRANSPORTER"/>
    <property type="match status" value="1"/>
</dbReference>
<evidence type="ECO:0000313" key="7">
    <source>
        <dbReference type="EMBL" id="CAE7481094.1"/>
    </source>
</evidence>
<dbReference type="Pfam" id="PF00916">
    <property type="entry name" value="Sulfate_transp"/>
    <property type="match status" value="1"/>
</dbReference>
<feature type="transmembrane region" description="Helical" evidence="5">
    <location>
        <begin position="235"/>
        <end position="259"/>
    </location>
</feature>
<evidence type="ECO:0000256" key="5">
    <source>
        <dbReference type="SAM" id="Phobius"/>
    </source>
</evidence>
<dbReference type="AlphaFoldDB" id="A0A812SFJ6"/>
<protein>
    <submittedName>
        <fullName evidence="7">SULTR4 protein</fullName>
    </submittedName>
</protein>
<evidence type="ECO:0000256" key="1">
    <source>
        <dbReference type="ARBA" id="ARBA00004141"/>
    </source>
</evidence>
<dbReference type="InterPro" id="IPR001902">
    <property type="entry name" value="SLC26A/SulP_fam"/>
</dbReference>
<dbReference type="InterPro" id="IPR011547">
    <property type="entry name" value="SLC26A/SulP_dom"/>
</dbReference>
<keyword evidence="4 5" id="KW-0472">Membrane</keyword>
<proteinExistence type="predicted"/>
<feature type="transmembrane region" description="Helical" evidence="5">
    <location>
        <begin position="204"/>
        <end position="223"/>
    </location>
</feature>
<gene>
    <name evidence="7" type="primary">SULTR4</name>
    <name evidence="7" type="ORF">SNEC2469_LOCUS13613</name>
</gene>
<evidence type="ECO:0000256" key="3">
    <source>
        <dbReference type="ARBA" id="ARBA00022989"/>
    </source>
</evidence>
<reference evidence="7" key="1">
    <citation type="submission" date="2021-02" db="EMBL/GenBank/DDBJ databases">
        <authorList>
            <person name="Dougan E. K."/>
            <person name="Rhodes N."/>
            <person name="Thang M."/>
            <person name="Chan C."/>
        </authorList>
    </citation>
    <scope>NUCLEOTIDE SEQUENCE</scope>
</reference>
<comment type="subcellular location">
    <subcellularLocation>
        <location evidence="1">Membrane</location>
        <topology evidence="1">Multi-pass membrane protein</topology>
    </subcellularLocation>
</comment>
<dbReference type="GO" id="GO:0055085">
    <property type="term" value="P:transmembrane transport"/>
    <property type="evidence" value="ECO:0007669"/>
    <property type="project" value="InterPro"/>
</dbReference>
<evidence type="ECO:0000259" key="6">
    <source>
        <dbReference type="Pfam" id="PF00916"/>
    </source>
</evidence>
<name>A0A812SFJ6_9DINO</name>
<evidence type="ECO:0000313" key="8">
    <source>
        <dbReference type="Proteomes" id="UP000601435"/>
    </source>
</evidence>
<dbReference type="Proteomes" id="UP000601435">
    <property type="component" value="Unassembled WGS sequence"/>
</dbReference>